<dbReference type="GO" id="GO:0020037">
    <property type="term" value="F:heme binding"/>
    <property type="evidence" value="ECO:0007669"/>
    <property type="project" value="InterPro"/>
</dbReference>
<dbReference type="GO" id="GO:0140825">
    <property type="term" value="F:lactoperoxidase activity"/>
    <property type="evidence" value="ECO:0007669"/>
    <property type="project" value="UniProtKB-EC"/>
</dbReference>
<evidence type="ECO:0000313" key="12">
    <source>
        <dbReference type="EMBL" id="KAK1385981.1"/>
    </source>
</evidence>
<dbReference type="GO" id="GO:0006979">
    <property type="term" value="P:response to oxidative stress"/>
    <property type="evidence" value="ECO:0007669"/>
    <property type="project" value="InterPro"/>
</dbReference>
<evidence type="ECO:0000256" key="5">
    <source>
        <dbReference type="ARBA" id="ARBA00022723"/>
    </source>
</evidence>
<organism evidence="12 13">
    <name type="scientific">Heracleum sosnowskyi</name>
    <dbReference type="NCBI Taxonomy" id="360622"/>
    <lineage>
        <taxon>Eukaryota</taxon>
        <taxon>Viridiplantae</taxon>
        <taxon>Streptophyta</taxon>
        <taxon>Embryophyta</taxon>
        <taxon>Tracheophyta</taxon>
        <taxon>Spermatophyta</taxon>
        <taxon>Magnoliopsida</taxon>
        <taxon>eudicotyledons</taxon>
        <taxon>Gunneridae</taxon>
        <taxon>Pentapetalae</taxon>
        <taxon>asterids</taxon>
        <taxon>campanulids</taxon>
        <taxon>Apiales</taxon>
        <taxon>Apiaceae</taxon>
        <taxon>Apioideae</taxon>
        <taxon>apioid superclade</taxon>
        <taxon>Tordylieae</taxon>
        <taxon>Tordyliinae</taxon>
        <taxon>Heracleum</taxon>
    </lineage>
</organism>
<protein>
    <recommendedName>
        <fullName evidence="2">peroxidase</fullName>
        <ecNumber evidence="2">1.11.1.7</ecNumber>
    </recommendedName>
</protein>
<proteinExistence type="inferred from homology"/>
<keyword evidence="5 8" id="KW-0479">Metal-binding</keyword>
<comment type="similarity">
    <text evidence="10">Belongs to the peroxidase family.</text>
</comment>
<dbReference type="Gene3D" id="1.10.420.10">
    <property type="entry name" value="Peroxidase, domain 2"/>
    <property type="match status" value="1"/>
</dbReference>
<dbReference type="GO" id="GO:0046872">
    <property type="term" value="F:metal ion binding"/>
    <property type="evidence" value="ECO:0007669"/>
    <property type="project" value="UniProtKB-KW"/>
</dbReference>
<keyword evidence="8" id="KW-0106">Calcium</keyword>
<comment type="catalytic activity">
    <reaction evidence="1">
        <text>2 a phenolic donor + H2O2 = 2 a phenolic radical donor + 2 H2O</text>
        <dbReference type="Rhea" id="RHEA:56136"/>
        <dbReference type="ChEBI" id="CHEBI:15377"/>
        <dbReference type="ChEBI" id="CHEBI:16240"/>
        <dbReference type="ChEBI" id="CHEBI:139520"/>
        <dbReference type="ChEBI" id="CHEBI:139521"/>
        <dbReference type="EC" id="1.11.1.7"/>
    </reaction>
</comment>
<reference evidence="12" key="2">
    <citation type="submission" date="2023-05" db="EMBL/GenBank/DDBJ databases">
        <authorList>
            <person name="Schelkunov M.I."/>
        </authorList>
    </citation>
    <scope>NUCLEOTIDE SEQUENCE</scope>
    <source>
        <strain evidence="12">Hsosn_3</strain>
        <tissue evidence="12">Leaf</tissue>
    </source>
</reference>
<keyword evidence="9" id="KW-1015">Disulfide bond</keyword>
<dbReference type="PROSITE" id="PS50873">
    <property type="entry name" value="PEROXIDASE_4"/>
    <property type="match status" value="1"/>
</dbReference>
<evidence type="ECO:0000256" key="4">
    <source>
        <dbReference type="ARBA" id="ARBA00022617"/>
    </source>
</evidence>
<dbReference type="InterPro" id="IPR002016">
    <property type="entry name" value="Haem_peroxidase"/>
</dbReference>
<evidence type="ECO:0000256" key="1">
    <source>
        <dbReference type="ARBA" id="ARBA00000189"/>
    </source>
</evidence>
<evidence type="ECO:0000313" key="13">
    <source>
        <dbReference type="Proteomes" id="UP001237642"/>
    </source>
</evidence>
<keyword evidence="13" id="KW-1185">Reference proteome</keyword>
<comment type="cofactor">
    <cofactor evidence="8">
        <name>Ca(2+)</name>
        <dbReference type="ChEBI" id="CHEBI:29108"/>
    </cofactor>
    <text evidence="8">Binds 2 calcium ions per subunit.</text>
</comment>
<keyword evidence="7 8" id="KW-0408">Iron</keyword>
<feature type="binding site" evidence="8">
    <location>
        <position position="121"/>
    </location>
    <ligand>
        <name>Ca(2+)</name>
        <dbReference type="ChEBI" id="CHEBI:29108"/>
        <label>2</label>
    </ligand>
</feature>
<feature type="binding site" description="axial binding residue" evidence="8">
    <location>
        <position position="61"/>
    </location>
    <ligand>
        <name>heme b</name>
        <dbReference type="ChEBI" id="CHEBI:60344"/>
    </ligand>
    <ligandPart>
        <name>Fe</name>
        <dbReference type="ChEBI" id="CHEBI:18248"/>
    </ligandPart>
</feature>
<dbReference type="EMBL" id="JAUIZM010000005">
    <property type="protein sequence ID" value="KAK1385981.1"/>
    <property type="molecule type" value="Genomic_DNA"/>
</dbReference>
<evidence type="ECO:0000256" key="3">
    <source>
        <dbReference type="ARBA" id="ARBA00022559"/>
    </source>
</evidence>
<dbReference type="InterPro" id="IPR000823">
    <property type="entry name" value="Peroxidase_pln"/>
</dbReference>
<feature type="binding site" evidence="8">
    <location>
        <position position="113"/>
    </location>
    <ligand>
        <name>Ca(2+)</name>
        <dbReference type="ChEBI" id="CHEBI:29108"/>
        <label>2</label>
    </ligand>
</feature>
<evidence type="ECO:0000256" key="7">
    <source>
        <dbReference type="ARBA" id="ARBA00023004"/>
    </source>
</evidence>
<dbReference type="InterPro" id="IPR010255">
    <property type="entry name" value="Haem_peroxidase_sf"/>
</dbReference>
<evidence type="ECO:0000256" key="9">
    <source>
        <dbReference type="PIRSR" id="PIRSR600823-5"/>
    </source>
</evidence>
<dbReference type="AlphaFoldDB" id="A0AAD8MUP2"/>
<dbReference type="Proteomes" id="UP001237642">
    <property type="component" value="Unassembled WGS sequence"/>
</dbReference>
<keyword evidence="6" id="KW-0560">Oxidoreductase</keyword>
<sequence>MFLEGELHINLPFFGCIPNGAYSTGFKPITHQYTCTPQESCRDDEQLNDKYHVIAQLRGGHTVGTVACQFISYRLYNFRSSGGADPTIDPTFLPILQSLCPQNGDGNKRIALDYGSGDQFDHSIFKNIQNNRGILESDQSL</sequence>
<evidence type="ECO:0000259" key="11">
    <source>
        <dbReference type="PROSITE" id="PS50873"/>
    </source>
</evidence>
<accession>A0AAD8MUP2</accession>
<evidence type="ECO:0000256" key="6">
    <source>
        <dbReference type="ARBA" id="ARBA00023002"/>
    </source>
</evidence>
<dbReference type="Pfam" id="PF00141">
    <property type="entry name" value="peroxidase"/>
    <property type="match status" value="1"/>
</dbReference>
<evidence type="ECO:0000256" key="10">
    <source>
        <dbReference type="RuleBase" id="RU004241"/>
    </source>
</evidence>
<keyword evidence="3" id="KW-0575">Peroxidase</keyword>
<name>A0AAD8MUP2_9APIA</name>
<feature type="domain" description="Plant heme peroxidase family profile" evidence="11">
    <location>
        <begin position="47"/>
        <end position="141"/>
    </location>
</feature>
<comment type="cofactor">
    <cofactor evidence="8">
        <name>heme b</name>
        <dbReference type="ChEBI" id="CHEBI:60344"/>
    </cofactor>
    <text evidence="8">Binds 1 heme b (iron(II)-protoporphyrin IX) group per subunit.</text>
</comment>
<comment type="caution">
    <text evidence="12">The sequence shown here is derived from an EMBL/GenBank/DDBJ whole genome shotgun (WGS) entry which is preliminary data.</text>
</comment>
<dbReference type="PANTHER" id="PTHR31517">
    <property type="match status" value="1"/>
</dbReference>
<feature type="disulfide bond" evidence="9">
    <location>
        <begin position="68"/>
        <end position="100"/>
    </location>
</feature>
<dbReference type="SUPFAM" id="SSF48113">
    <property type="entry name" value="Heme-dependent peroxidases"/>
    <property type="match status" value="1"/>
</dbReference>
<keyword evidence="4" id="KW-0349">Heme</keyword>
<dbReference type="PRINTS" id="PR00461">
    <property type="entry name" value="PLPEROXIDASE"/>
</dbReference>
<dbReference type="PANTHER" id="PTHR31517:SF48">
    <property type="entry name" value="PEROXIDASE 16-RELATED"/>
    <property type="match status" value="1"/>
</dbReference>
<feature type="binding site" evidence="8">
    <location>
        <position position="62"/>
    </location>
    <ligand>
        <name>Ca(2+)</name>
        <dbReference type="ChEBI" id="CHEBI:29108"/>
        <label>2</label>
    </ligand>
</feature>
<reference evidence="12" key="1">
    <citation type="submission" date="2023-02" db="EMBL/GenBank/DDBJ databases">
        <title>Genome of toxic invasive species Heracleum sosnowskyi carries increased number of genes despite the absence of recent whole-genome duplications.</title>
        <authorList>
            <person name="Schelkunov M."/>
            <person name="Shtratnikova V."/>
            <person name="Makarenko M."/>
            <person name="Klepikova A."/>
            <person name="Omelchenko D."/>
            <person name="Novikova G."/>
            <person name="Obukhova E."/>
            <person name="Bogdanov V."/>
            <person name="Penin A."/>
            <person name="Logacheva M."/>
        </authorList>
    </citation>
    <scope>NUCLEOTIDE SEQUENCE</scope>
    <source>
        <strain evidence="12">Hsosn_3</strain>
        <tissue evidence="12">Leaf</tissue>
    </source>
</reference>
<evidence type="ECO:0000256" key="8">
    <source>
        <dbReference type="PIRSR" id="PIRSR600823-3"/>
    </source>
</evidence>
<gene>
    <name evidence="12" type="ORF">POM88_023716</name>
</gene>
<evidence type="ECO:0000256" key="2">
    <source>
        <dbReference type="ARBA" id="ARBA00012313"/>
    </source>
</evidence>
<dbReference type="EC" id="1.11.1.7" evidence="2"/>